<keyword evidence="7" id="KW-1185">Reference proteome</keyword>
<dbReference type="Gene3D" id="3.40.190.290">
    <property type="match status" value="1"/>
</dbReference>
<evidence type="ECO:0000259" key="5">
    <source>
        <dbReference type="PROSITE" id="PS50931"/>
    </source>
</evidence>
<keyword evidence="4" id="KW-0804">Transcription</keyword>
<dbReference type="InterPro" id="IPR036388">
    <property type="entry name" value="WH-like_DNA-bd_sf"/>
</dbReference>
<dbReference type="GO" id="GO:0006351">
    <property type="term" value="P:DNA-templated transcription"/>
    <property type="evidence" value="ECO:0007669"/>
    <property type="project" value="TreeGrafter"/>
</dbReference>
<dbReference type="InterPro" id="IPR005119">
    <property type="entry name" value="LysR_subst-bd"/>
</dbReference>
<comment type="similarity">
    <text evidence="1">Belongs to the LysR transcriptional regulatory family.</text>
</comment>
<dbReference type="RefSeq" id="WP_183800040.1">
    <property type="nucleotide sequence ID" value="NZ_JACIEE010000002.1"/>
</dbReference>
<dbReference type="Pfam" id="PF03466">
    <property type="entry name" value="LysR_substrate"/>
    <property type="match status" value="1"/>
</dbReference>
<organism evidence="6 7">
    <name type="scientific">Mycoplana azooxidifex</name>
    <dbReference type="NCBI Taxonomy" id="1636188"/>
    <lineage>
        <taxon>Bacteria</taxon>
        <taxon>Pseudomonadati</taxon>
        <taxon>Pseudomonadota</taxon>
        <taxon>Alphaproteobacteria</taxon>
        <taxon>Hyphomicrobiales</taxon>
        <taxon>Rhizobiaceae</taxon>
        <taxon>Mycoplana</taxon>
    </lineage>
</organism>
<dbReference type="InterPro" id="IPR000847">
    <property type="entry name" value="LysR_HTH_N"/>
</dbReference>
<feature type="domain" description="HTH lysR-type" evidence="5">
    <location>
        <begin position="1"/>
        <end position="61"/>
    </location>
</feature>
<dbReference type="PANTHER" id="PTHR30537">
    <property type="entry name" value="HTH-TYPE TRANSCRIPTIONAL REGULATOR"/>
    <property type="match status" value="1"/>
</dbReference>
<dbReference type="FunFam" id="1.10.10.10:FF:000001">
    <property type="entry name" value="LysR family transcriptional regulator"/>
    <property type="match status" value="1"/>
</dbReference>
<evidence type="ECO:0000313" key="6">
    <source>
        <dbReference type="EMBL" id="MBB3975848.1"/>
    </source>
</evidence>
<dbReference type="GO" id="GO:0043565">
    <property type="term" value="F:sequence-specific DNA binding"/>
    <property type="evidence" value="ECO:0007669"/>
    <property type="project" value="TreeGrafter"/>
</dbReference>
<protein>
    <submittedName>
        <fullName evidence="6">DNA-binding transcriptional LysR family regulator</fullName>
    </submittedName>
</protein>
<sequence>MTKAGLAEFNAVVAVADHGSFRRAARELDMSASALSHAITTLERRIGVRLFNRTTRSVSLSEAGEAFVARVRPALRELGAAVEAVNAFRDRPAGSLRINTSEGAARQFLAPVVFGFLERYPDMRVDLVAEGRLVDIIADGFDAGVRLVEAVPKDMIAVPIGPAQRFVVVGSPAYFARHPRPETPADLLRHDCIRSRLPSGAVFRWEFEKRGEQVVLDVSGKLTLDNQNLRLEAALAGVGLAYLTEWDTAVAIAGGSLVRVLEDWTAPFPGLAIYYPGHRLVPAGLRAFIAFARSAFPVCP</sequence>
<dbReference type="EMBL" id="JACIEE010000002">
    <property type="protein sequence ID" value="MBB3975848.1"/>
    <property type="molecule type" value="Genomic_DNA"/>
</dbReference>
<dbReference type="Gene3D" id="1.10.10.10">
    <property type="entry name" value="Winged helix-like DNA-binding domain superfamily/Winged helix DNA-binding domain"/>
    <property type="match status" value="1"/>
</dbReference>
<evidence type="ECO:0000313" key="7">
    <source>
        <dbReference type="Proteomes" id="UP000574761"/>
    </source>
</evidence>
<evidence type="ECO:0000256" key="4">
    <source>
        <dbReference type="ARBA" id="ARBA00023163"/>
    </source>
</evidence>
<dbReference type="SUPFAM" id="SSF46785">
    <property type="entry name" value="Winged helix' DNA-binding domain"/>
    <property type="match status" value="1"/>
</dbReference>
<evidence type="ECO:0000256" key="2">
    <source>
        <dbReference type="ARBA" id="ARBA00023015"/>
    </source>
</evidence>
<evidence type="ECO:0000256" key="3">
    <source>
        <dbReference type="ARBA" id="ARBA00023125"/>
    </source>
</evidence>
<dbReference type="InterPro" id="IPR036390">
    <property type="entry name" value="WH_DNA-bd_sf"/>
</dbReference>
<dbReference type="PANTHER" id="PTHR30537:SF1">
    <property type="entry name" value="HTH-TYPE TRANSCRIPTIONAL REGULATOR PGRR"/>
    <property type="match status" value="1"/>
</dbReference>
<dbReference type="CDD" id="cd08474">
    <property type="entry name" value="PBP2_CrgA_like_5"/>
    <property type="match status" value="1"/>
</dbReference>
<dbReference type="GO" id="GO:0003700">
    <property type="term" value="F:DNA-binding transcription factor activity"/>
    <property type="evidence" value="ECO:0007669"/>
    <property type="project" value="InterPro"/>
</dbReference>
<dbReference type="PRINTS" id="PR00039">
    <property type="entry name" value="HTHLYSR"/>
</dbReference>
<dbReference type="InterPro" id="IPR058163">
    <property type="entry name" value="LysR-type_TF_proteobact-type"/>
</dbReference>
<proteinExistence type="inferred from homology"/>
<comment type="caution">
    <text evidence="6">The sequence shown here is derived from an EMBL/GenBank/DDBJ whole genome shotgun (WGS) entry which is preliminary data.</text>
</comment>
<accession>A0A7W6D316</accession>
<evidence type="ECO:0000256" key="1">
    <source>
        <dbReference type="ARBA" id="ARBA00009437"/>
    </source>
</evidence>
<name>A0A7W6D316_9HYPH</name>
<keyword evidence="3 6" id="KW-0238">DNA-binding</keyword>
<dbReference type="PROSITE" id="PS50931">
    <property type="entry name" value="HTH_LYSR"/>
    <property type="match status" value="1"/>
</dbReference>
<keyword evidence="2" id="KW-0805">Transcription regulation</keyword>
<dbReference type="Proteomes" id="UP000574761">
    <property type="component" value="Unassembled WGS sequence"/>
</dbReference>
<dbReference type="Pfam" id="PF00126">
    <property type="entry name" value="HTH_1"/>
    <property type="match status" value="1"/>
</dbReference>
<dbReference type="AlphaFoldDB" id="A0A7W6D316"/>
<reference evidence="6 7" key="1">
    <citation type="submission" date="2020-08" db="EMBL/GenBank/DDBJ databases">
        <title>Genomic Encyclopedia of Type Strains, Phase IV (KMG-IV): sequencing the most valuable type-strain genomes for metagenomic binning, comparative biology and taxonomic classification.</title>
        <authorList>
            <person name="Goeker M."/>
        </authorList>
    </citation>
    <scope>NUCLEOTIDE SEQUENCE [LARGE SCALE GENOMIC DNA]</scope>
    <source>
        <strain evidence="6 7">DSM 100211</strain>
    </source>
</reference>
<dbReference type="SUPFAM" id="SSF53850">
    <property type="entry name" value="Periplasmic binding protein-like II"/>
    <property type="match status" value="1"/>
</dbReference>
<gene>
    <name evidence="6" type="ORF">GGQ64_001035</name>
</gene>